<name>F0ZC85_DICPU</name>
<dbReference type="AlphaFoldDB" id="F0ZC85"/>
<organism evidence="1 2">
    <name type="scientific">Dictyostelium purpureum</name>
    <name type="common">Slime mold</name>
    <dbReference type="NCBI Taxonomy" id="5786"/>
    <lineage>
        <taxon>Eukaryota</taxon>
        <taxon>Amoebozoa</taxon>
        <taxon>Evosea</taxon>
        <taxon>Eumycetozoa</taxon>
        <taxon>Dictyostelia</taxon>
        <taxon>Dictyosteliales</taxon>
        <taxon>Dictyosteliaceae</taxon>
        <taxon>Dictyostelium</taxon>
    </lineage>
</organism>
<accession>F0ZC85</accession>
<protein>
    <recommendedName>
        <fullName evidence="3">Ubiquitin-like domain-containing protein</fullName>
    </recommendedName>
</protein>
<dbReference type="eggNOG" id="ENOG502RI48">
    <property type="taxonomic scope" value="Eukaryota"/>
</dbReference>
<dbReference type="FunCoup" id="F0ZC85">
    <property type="interactions" value="937"/>
</dbReference>
<dbReference type="GeneID" id="10502076"/>
<dbReference type="KEGG" id="dpp:DICPUDRAFT_45854"/>
<dbReference type="RefSeq" id="XP_003285012.1">
    <property type="nucleotide sequence ID" value="XM_003284964.1"/>
</dbReference>
<dbReference type="EMBL" id="GL870976">
    <property type="protein sequence ID" value="EGC38454.1"/>
    <property type="molecule type" value="Genomic_DNA"/>
</dbReference>
<dbReference type="OMA" id="MADYNCI"/>
<dbReference type="Proteomes" id="UP000001064">
    <property type="component" value="Unassembled WGS sequence"/>
</dbReference>
<keyword evidence="2" id="KW-1185">Reference proteome</keyword>
<evidence type="ECO:0000313" key="2">
    <source>
        <dbReference type="Proteomes" id="UP000001064"/>
    </source>
</evidence>
<reference evidence="2" key="1">
    <citation type="journal article" date="2011" name="Genome Biol.">
        <title>Comparative genomics of the social amoebae Dictyostelium discoideum and Dictyostelium purpureum.</title>
        <authorList>
            <consortium name="US DOE Joint Genome Institute (JGI-PGF)"/>
            <person name="Sucgang R."/>
            <person name="Kuo A."/>
            <person name="Tian X."/>
            <person name="Salerno W."/>
            <person name="Parikh A."/>
            <person name="Feasley C.L."/>
            <person name="Dalin E."/>
            <person name="Tu H."/>
            <person name="Huang E."/>
            <person name="Barry K."/>
            <person name="Lindquist E."/>
            <person name="Shapiro H."/>
            <person name="Bruce D."/>
            <person name="Schmutz J."/>
            <person name="Salamov A."/>
            <person name="Fey P."/>
            <person name="Gaudet P."/>
            <person name="Anjard C."/>
            <person name="Babu M.M."/>
            <person name="Basu S."/>
            <person name="Bushmanova Y."/>
            <person name="van der Wel H."/>
            <person name="Katoh-Kurasawa M."/>
            <person name="Dinh C."/>
            <person name="Coutinho P.M."/>
            <person name="Saito T."/>
            <person name="Elias M."/>
            <person name="Schaap P."/>
            <person name="Kay R.R."/>
            <person name="Henrissat B."/>
            <person name="Eichinger L."/>
            <person name="Rivero F."/>
            <person name="Putnam N.H."/>
            <person name="West C.M."/>
            <person name="Loomis W.F."/>
            <person name="Chisholm R.L."/>
            <person name="Shaulsky G."/>
            <person name="Strassmann J.E."/>
            <person name="Queller D.C."/>
            <person name="Kuspa A."/>
            <person name="Grigoriev I.V."/>
        </authorList>
    </citation>
    <scope>NUCLEOTIDE SEQUENCE [LARGE SCALE GENOMIC DNA]</scope>
    <source>
        <strain evidence="2">QSDP1</strain>
    </source>
</reference>
<dbReference type="VEuPathDB" id="AmoebaDB:DICPUDRAFT_45854"/>
<dbReference type="OrthoDB" id="17649at2759"/>
<gene>
    <name evidence="1" type="ORF">DICPUDRAFT_45854</name>
</gene>
<sequence>MADYNVVIKLPNGGVVKPLLNESVTVKQLKDIIKQSIPGATDSNIIVSLSQNPADLTKRISAIGFTKYLTIDAVKKAYPMGFINNSSIEFNDGSDSMIMKLYVSLK</sequence>
<evidence type="ECO:0008006" key="3">
    <source>
        <dbReference type="Google" id="ProtNLM"/>
    </source>
</evidence>
<proteinExistence type="predicted"/>
<evidence type="ECO:0000313" key="1">
    <source>
        <dbReference type="EMBL" id="EGC38454.1"/>
    </source>
</evidence>
<dbReference type="InParanoid" id="F0ZC85"/>